<feature type="domain" description="HAMP" evidence="11">
    <location>
        <begin position="224"/>
        <end position="277"/>
    </location>
</feature>
<evidence type="ECO:0000259" key="10">
    <source>
        <dbReference type="PROSITE" id="PS50111"/>
    </source>
</evidence>
<comment type="subcellular location">
    <subcellularLocation>
        <location evidence="1">Cell membrane</location>
        <topology evidence="1">Multi-pass membrane protein</topology>
    </subcellularLocation>
</comment>
<proteinExistence type="inferred from homology"/>
<dbReference type="SMART" id="SM01049">
    <property type="entry name" value="Cache_2"/>
    <property type="match status" value="1"/>
</dbReference>
<dbReference type="CDD" id="cd18774">
    <property type="entry name" value="PDC2_HK_sensor"/>
    <property type="match status" value="1"/>
</dbReference>
<name>A0ABW5BZA5_9BACI</name>
<evidence type="ECO:0000256" key="8">
    <source>
        <dbReference type="PROSITE-ProRule" id="PRU00284"/>
    </source>
</evidence>
<dbReference type="Gene3D" id="3.30.450.20">
    <property type="entry name" value="PAS domain"/>
    <property type="match status" value="1"/>
</dbReference>
<feature type="transmembrane region" description="Helical" evidence="9">
    <location>
        <begin position="200"/>
        <end position="227"/>
    </location>
</feature>
<comment type="caution">
    <text evidence="12">The sequence shown here is derived from an EMBL/GenBank/DDBJ whole genome shotgun (WGS) entry which is preliminary data.</text>
</comment>
<evidence type="ECO:0000256" key="7">
    <source>
        <dbReference type="ARBA" id="ARBA00029447"/>
    </source>
</evidence>
<gene>
    <name evidence="12" type="ORF">ACFSKK_14695</name>
</gene>
<dbReference type="Gene3D" id="6.10.340.10">
    <property type="match status" value="1"/>
</dbReference>
<keyword evidence="5 9" id="KW-0472">Membrane</keyword>
<evidence type="ECO:0000256" key="2">
    <source>
        <dbReference type="ARBA" id="ARBA00022475"/>
    </source>
</evidence>
<keyword evidence="2" id="KW-1003">Cell membrane</keyword>
<dbReference type="InterPro" id="IPR003660">
    <property type="entry name" value="HAMP_dom"/>
</dbReference>
<keyword evidence="13" id="KW-1185">Reference proteome</keyword>
<comment type="similarity">
    <text evidence="7">Belongs to the methyl-accepting chemotaxis (MCP) protein family.</text>
</comment>
<evidence type="ECO:0000313" key="12">
    <source>
        <dbReference type="EMBL" id="MFD2214936.1"/>
    </source>
</evidence>
<dbReference type="Pfam" id="PF17200">
    <property type="entry name" value="sCache_2"/>
    <property type="match status" value="1"/>
</dbReference>
<dbReference type="Pfam" id="PF00015">
    <property type="entry name" value="MCPsignal"/>
    <property type="match status" value="1"/>
</dbReference>
<evidence type="ECO:0000256" key="5">
    <source>
        <dbReference type="ARBA" id="ARBA00023136"/>
    </source>
</evidence>
<dbReference type="PROSITE" id="PS50885">
    <property type="entry name" value="HAMP"/>
    <property type="match status" value="1"/>
</dbReference>
<feature type="domain" description="Methyl-accepting transducer" evidence="10">
    <location>
        <begin position="296"/>
        <end position="532"/>
    </location>
</feature>
<keyword evidence="3 9" id="KW-0812">Transmembrane</keyword>
<dbReference type="CDD" id="cd11386">
    <property type="entry name" value="MCP_signal"/>
    <property type="match status" value="1"/>
</dbReference>
<organism evidence="12 13">
    <name type="scientific">Metabacillus endolithicus</name>
    <dbReference type="NCBI Taxonomy" id="1535204"/>
    <lineage>
        <taxon>Bacteria</taxon>
        <taxon>Bacillati</taxon>
        <taxon>Bacillota</taxon>
        <taxon>Bacilli</taxon>
        <taxon>Bacillales</taxon>
        <taxon>Bacillaceae</taxon>
        <taxon>Metabacillus</taxon>
    </lineage>
</organism>
<dbReference type="Gene3D" id="1.10.287.950">
    <property type="entry name" value="Methyl-accepting chemotaxis protein"/>
    <property type="match status" value="1"/>
</dbReference>
<reference evidence="13" key="1">
    <citation type="journal article" date="2019" name="Int. J. Syst. Evol. Microbiol.">
        <title>The Global Catalogue of Microorganisms (GCM) 10K type strain sequencing project: providing services to taxonomists for standard genome sequencing and annotation.</title>
        <authorList>
            <consortium name="The Broad Institute Genomics Platform"/>
            <consortium name="The Broad Institute Genome Sequencing Center for Infectious Disease"/>
            <person name="Wu L."/>
            <person name="Ma J."/>
        </authorList>
    </citation>
    <scope>NUCLEOTIDE SEQUENCE [LARGE SCALE GENOMIC DNA]</scope>
    <source>
        <strain evidence="13">CGMCC 1.15474</strain>
    </source>
</reference>
<evidence type="ECO:0000256" key="4">
    <source>
        <dbReference type="ARBA" id="ARBA00022989"/>
    </source>
</evidence>
<evidence type="ECO:0000256" key="6">
    <source>
        <dbReference type="ARBA" id="ARBA00023224"/>
    </source>
</evidence>
<dbReference type="SMART" id="SM00283">
    <property type="entry name" value="MA"/>
    <property type="match status" value="1"/>
</dbReference>
<dbReference type="SMART" id="SM00304">
    <property type="entry name" value="HAMP"/>
    <property type="match status" value="1"/>
</dbReference>
<dbReference type="PRINTS" id="PR00260">
    <property type="entry name" value="CHEMTRNSDUCR"/>
</dbReference>
<dbReference type="CDD" id="cd06225">
    <property type="entry name" value="HAMP"/>
    <property type="match status" value="1"/>
</dbReference>
<accession>A0ABW5BZA5</accession>
<dbReference type="PANTHER" id="PTHR32089">
    <property type="entry name" value="METHYL-ACCEPTING CHEMOTAXIS PROTEIN MCPB"/>
    <property type="match status" value="1"/>
</dbReference>
<dbReference type="InterPro" id="IPR004090">
    <property type="entry name" value="Chemotax_Me-accpt_rcpt"/>
</dbReference>
<dbReference type="PROSITE" id="PS50111">
    <property type="entry name" value="CHEMOTAXIS_TRANSDUC_2"/>
    <property type="match status" value="1"/>
</dbReference>
<evidence type="ECO:0000259" key="11">
    <source>
        <dbReference type="PROSITE" id="PS50885"/>
    </source>
</evidence>
<evidence type="ECO:0000313" key="13">
    <source>
        <dbReference type="Proteomes" id="UP001597318"/>
    </source>
</evidence>
<dbReference type="InterPro" id="IPR004089">
    <property type="entry name" value="MCPsignal_dom"/>
</dbReference>
<evidence type="ECO:0000256" key="3">
    <source>
        <dbReference type="ARBA" id="ARBA00022692"/>
    </source>
</evidence>
<protein>
    <submittedName>
        <fullName evidence="12">Methyl-accepting chemotaxis protein</fullName>
    </submittedName>
</protein>
<dbReference type="Proteomes" id="UP001597318">
    <property type="component" value="Unassembled WGS sequence"/>
</dbReference>
<dbReference type="EMBL" id="JBHUIK010000003">
    <property type="protein sequence ID" value="MFD2214936.1"/>
    <property type="molecule type" value="Genomic_DNA"/>
</dbReference>
<dbReference type="InterPro" id="IPR033480">
    <property type="entry name" value="sCache_2"/>
</dbReference>
<sequence length="582" mass="62457">MNLNFLNSIRTKLLLFSLLLLIIPSAVIGFTSYKNTVTELDAAGQAQLKNNVQLVLEMIDLLNSEVEQGTMTLEEAQDKVKTVILGEKGADGTRPINKDIDVGEHGYVFVISDDGSLIAHPSKEGENIWDSEDPNGIKVGKLIVEQALTGNGFSTYDWALPDNPDKVEPKITYAEQDSHWGWIVSAGTYTMDFNQGANSVLMNLLITLGASIIIGVIVVSVFSGIMARPVIAITERSKSVANGDLTVEPLPFKSKDEIGELAENFNRMVDSLKGLIKQVGDSAEKVAASSEELTAGSELTKKATEQISTSIQEVAIGSEKQVLSTSHANHTVTEISNGMNQVASAIQEVAKLTVQTNESANNGSKVVTQTIEQMTLVKDKVKTTSNVVNSLGEKTKEINEIVYFITELASQTNLLALNAAIEAARAGEQGKGFAIVADEVRKLAEQSGQAAGKIQTSISLIQNEATQAVHSMNEGTVVVEEGIKMVHQTGETFHGIAELIEQVTSQTQEVSTIVEEVNSRSQNVVGIVEEVAHISEQSSSNTQQVAAAAEEQSASMDEIAGSAESLSKMAQELQGVIQKFRL</sequence>
<dbReference type="Pfam" id="PF00672">
    <property type="entry name" value="HAMP"/>
    <property type="match status" value="1"/>
</dbReference>
<dbReference type="RefSeq" id="WP_247346460.1">
    <property type="nucleotide sequence ID" value="NZ_CP095550.1"/>
</dbReference>
<evidence type="ECO:0000256" key="1">
    <source>
        <dbReference type="ARBA" id="ARBA00004651"/>
    </source>
</evidence>
<dbReference type="PANTHER" id="PTHR32089:SF114">
    <property type="entry name" value="METHYL-ACCEPTING CHEMOTAXIS PROTEIN MCPB"/>
    <property type="match status" value="1"/>
</dbReference>
<evidence type="ECO:0000256" key="9">
    <source>
        <dbReference type="SAM" id="Phobius"/>
    </source>
</evidence>
<dbReference type="SUPFAM" id="SSF58104">
    <property type="entry name" value="Methyl-accepting chemotaxis protein (MCP) signaling domain"/>
    <property type="match status" value="1"/>
</dbReference>
<keyword evidence="4 9" id="KW-1133">Transmembrane helix</keyword>
<keyword evidence="6 8" id="KW-0807">Transducer</keyword>